<dbReference type="EMBL" id="PKUS01000029">
    <property type="protein sequence ID" value="PLW67471.1"/>
    <property type="molecule type" value="Genomic_DNA"/>
</dbReference>
<evidence type="ECO:0000256" key="1">
    <source>
        <dbReference type="ARBA" id="ARBA00000553"/>
    </source>
</evidence>
<dbReference type="InterPro" id="IPR038371">
    <property type="entry name" value="Cu_polyphenol_OxRdtase_sf"/>
</dbReference>
<evidence type="ECO:0000256" key="7">
    <source>
        <dbReference type="ARBA" id="ARBA00047989"/>
    </source>
</evidence>
<dbReference type="RefSeq" id="WP_075998678.1">
    <property type="nucleotide sequence ID" value="NZ_PKUS01000029.1"/>
</dbReference>
<reference evidence="11 12" key="1">
    <citation type="submission" date="2018-01" db="EMBL/GenBank/DDBJ databases">
        <title>The draft genome sequence of Halioglobus lutimaris HF004.</title>
        <authorList>
            <person name="Du Z.-J."/>
            <person name="Shi M.-J."/>
        </authorList>
    </citation>
    <scope>NUCLEOTIDE SEQUENCE [LARGE SCALE GENOMIC DNA]</scope>
    <source>
        <strain evidence="11 12">HF004</strain>
    </source>
</reference>
<dbReference type="Pfam" id="PF02578">
    <property type="entry name" value="Cu-oxidase_4"/>
    <property type="match status" value="1"/>
</dbReference>
<comment type="similarity">
    <text evidence="2 10">Belongs to the purine nucleoside phosphorylase YfiH/LACC1 family.</text>
</comment>
<evidence type="ECO:0000256" key="2">
    <source>
        <dbReference type="ARBA" id="ARBA00007353"/>
    </source>
</evidence>
<keyword evidence="6" id="KW-0862">Zinc</keyword>
<dbReference type="PANTHER" id="PTHR30616">
    <property type="entry name" value="UNCHARACTERIZED PROTEIN YFIH"/>
    <property type="match status" value="1"/>
</dbReference>
<dbReference type="PANTHER" id="PTHR30616:SF2">
    <property type="entry name" value="PURINE NUCLEOSIDE PHOSPHORYLASE LACC1"/>
    <property type="match status" value="1"/>
</dbReference>
<keyword evidence="12" id="KW-1185">Reference proteome</keyword>
<comment type="catalytic activity">
    <reaction evidence="9">
        <text>S-methyl-5'-thioadenosine + phosphate = 5-(methylsulfanyl)-alpha-D-ribose 1-phosphate + adenine</text>
        <dbReference type="Rhea" id="RHEA:11852"/>
        <dbReference type="ChEBI" id="CHEBI:16708"/>
        <dbReference type="ChEBI" id="CHEBI:17509"/>
        <dbReference type="ChEBI" id="CHEBI:43474"/>
        <dbReference type="ChEBI" id="CHEBI:58533"/>
        <dbReference type="EC" id="2.4.2.28"/>
    </reaction>
    <physiologicalReaction direction="left-to-right" evidence="9">
        <dbReference type="Rhea" id="RHEA:11853"/>
    </physiologicalReaction>
</comment>
<dbReference type="GO" id="GO:0016787">
    <property type="term" value="F:hydrolase activity"/>
    <property type="evidence" value="ECO:0007669"/>
    <property type="project" value="UniProtKB-KW"/>
</dbReference>
<dbReference type="GO" id="GO:0017061">
    <property type="term" value="F:S-methyl-5-thioadenosine phosphorylase activity"/>
    <property type="evidence" value="ECO:0007669"/>
    <property type="project" value="UniProtKB-EC"/>
</dbReference>
<dbReference type="Proteomes" id="UP000235005">
    <property type="component" value="Unassembled WGS sequence"/>
</dbReference>
<comment type="caution">
    <text evidence="11">The sequence shown here is derived from an EMBL/GenBank/DDBJ whole genome shotgun (WGS) entry which is preliminary data.</text>
</comment>
<keyword evidence="4" id="KW-0479">Metal-binding</keyword>
<dbReference type="InterPro" id="IPR011324">
    <property type="entry name" value="Cytotoxic_necrot_fac-like_cat"/>
</dbReference>
<evidence type="ECO:0000256" key="5">
    <source>
        <dbReference type="ARBA" id="ARBA00022801"/>
    </source>
</evidence>
<evidence type="ECO:0000256" key="6">
    <source>
        <dbReference type="ARBA" id="ARBA00022833"/>
    </source>
</evidence>
<organism evidence="11 12">
    <name type="scientific">Pseudohalioglobus lutimaris</name>
    <dbReference type="NCBI Taxonomy" id="1737061"/>
    <lineage>
        <taxon>Bacteria</taxon>
        <taxon>Pseudomonadati</taxon>
        <taxon>Pseudomonadota</taxon>
        <taxon>Gammaproteobacteria</taxon>
        <taxon>Cellvibrionales</taxon>
        <taxon>Halieaceae</taxon>
        <taxon>Pseudohalioglobus</taxon>
    </lineage>
</organism>
<protein>
    <recommendedName>
        <fullName evidence="10">Purine nucleoside phosphorylase</fullName>
    </recommendedName>
</protein>
<comment type="catalytic activity">
    <reaction evidence="8">
        <text>adenosine + phosphate = alpha-D-ribose 1-phosphate + adenine</text>
        <dbReference type="Rhea" id="RHEA:27642"/>
        <dbReference type="ChEBI" id="CHEBI:16335"/>
        <dbReference type="ChEBI" id="CHEBI:16708"/>
        <dbReference type="ChEBI" id="CHEBI:43474"/>
        <dbReference type="ChEBI" id="CHEBI:57720"/>
        <dbReference type="EC" id="2.4.2.1"/>
    </reaction>
    <physiologicalReaction direction="left-to-right" evidence="8">
        <dbReference type="Rhea" id="RHEA:27643"/>
    </physiologicalReaction>
</comment>
<name>A0A2N5WZ02_9GAMM</name>
<evidence type="ECO:0000256" key="9">
    <source>
        <dbReference type="ARBA" id="ARBA00049893"/>
    </source>
</evidence>
<evidence type="ECO:0000256" key="8">
    <source>
        <dbReference type="ARBA" id="ARBA00048968"/>
    </source>
</evidence>
<keyword evidence="3" id="KW-0808">Transferase</keyword>
<evidence type="ECO:0000313" key="12">
    <source>
        <dbReference type="Proteomes" id="UP000235005"/>
    </source>
</evidence>
<dbReference type="OrthoDB" id="4279at2"/>
<keyword evidence="5" id="KW-0378">Hydrolase</keyword>
<evidence type="ECO:0000256" key="3">
    <source>
        <dbReference type="ARBA" id="ARBA00022679"/>
    </source>
</evidence>
<dbReference type="SUPFAM" id="SSF64438">
    <property type="entry name" value="CNF1/YfiH-like putative cysteine hydrolases"/>
    <property type="match status" value="1"/>
</dbReference>
<evidence type="ECO:0000256" key="4">
    <source>
        <dbReference type="ARBA" id="ARBA00022723"/>
    </source>
</evidence>
<gene>
    <name evidence="11" type="ORF">C0039_17190</name>
</gene>
<dbReference type="InterPro" id="IPR003730">
    <property type="entry name" value="Cu_polyphenol_OxRdtase"/>
</dbReference>
<dbReference type="NCBIfam" id="TIGR00726">
    <property type="entry name" value="peptidoglycan editing factor PgeF"/>
    <property type="match status" value="1"/>
</dbReference>
<comment type="catalytic activity">
    <reaction evidence="7">
        <text>adenosine + H2O + H(+) = inosine + NH4(+)</text>
        <dbReference type="Rhea" id="RHEA:24408"/>
        <dbReference type="ChEBI" id="CHEBI:15377"/>
        <dbReference type="ChEBI" id="CHEBI:15378"/>
        <dbReference type="ChEBI" id="CHEBI:16335"/>
        <dbReference type="ChEBI" id="CHEBI:17596"/>
        <dbReference type="ChEBI" id="CHEBI:28938"/>
        <dbReference type="EC" id="3.5.4.4"/>
    </reaction>
    <physiologicalReaction direction="left-to-right" evidence="7">
        <dbReference type="Rhea" id="RHEA:24409"/>
    </physiologicalReaction>
</comment>
<dbReference type="Gene3D" id="3.60.140.10">
    <property type="entry name" value="CNF1/YfiH-like putative cysteine hydrolases"/>
    <property type="match status" value="1"/>
</dbReference>
<evidence type="ECO:0000256" key="10">
    <source>
        <dbReference type="RuleBase" id="RU361274"/>
    </source>
</evidence>
<evidence type="ECO:0000313" key="11">
    <source>
        <dbReference type="EMBL" id="PLW67471.1"/>
    </source>
</evidence>
<accession>A0A2N5WZ02</accession>
<proteinExistence type="inferred from homology"/>
<comment type="catalytic activity">
    <reaction evidence="1">
        <text>inosine + phosphate = alpha-D-ribose 1-phosphate + hypoxanthine</text>
        <dbReference type="Rhea" id="RHEA:27646"/>
        <dbReference type="ChEBI" id="CHEBI:17368"/>
        <dbReference type="ChEBI" id="CHEBI:17596"/>
        <dbReference type="ChEBI" id="CHEBI:43474"/>
        <dbReference type="ChEBI" id="CHEBI:57720"/>
        <dbReference type="EC" id="2.4.2.1"/>
    </reaction>
    <physiologicalReaction direction="left-to-right" evidence="1">
        <dbReference type="Rhea" id="RHEA:27647"/>
    </physiologicalReaction>
</comment>
<dbReference type="CDD" id="cd16833">
    <property type="entry name" value="YfiH"/>
    <property type="match status" value="1"/>
</dbReference>
<sequence length="249" mass="26345">MTAPCINPAWYTPAWSLPGITAFTTTRSGGYSSAPWDSLNLGDHVGDDPVTVARNRAVVQSSLPGGTRIQWLEQVHGVSVIEATGSGSPRADACWSAQPGVACTVMTADCMPVLFASVDGRVVAAAHAGWRGLLAGVLEETIAAMNVAPGQLQAWLGPAIGPGAFEVGPEVRESFLSAAADSSAFVPSARQGHYQADLYALARQRLLARGLLRIDGGEFCTFRQPSQFFSYRRDGKTGRMASLILINPR</sequence>
<dbReference type="AlphaFoldDB" id="A0A2N5WZ02"/>
<dbReference type="GO" id="GO:0005507">
    <property type="term" value="F:copper ion binding"/>
    <property type="evidence" value="ECO:0007669"/>
    <property type="project" value="TreeGrafter"/>
</dbReference>